<name>A0A7I5EA33_HAECO</name>
<dbReference type="InterPro" id="IPR050235">
    <property type="entry name" value="CK1_Ser-Thr_kinase"/>
</dbReference>
<evidence type="ECO:0000313" key="4">
    <source>
        <dbReference type="WBParaSite" id="HCON_00097250-00002"/>
    </source>
</evidence>
<dbReference type="OrthoDB" id="5979581at2759"/>
<evidence type="ECO:0000313" key="3">
    <source>
        <dbReference type="Proteomes" id="UP000025227"/>
    </source>
</evidence>
<accession>A0A7I5EA33</accession>
<evidence type="ECO:0000256" key="1">
    <source>
        <dbReference type="SAM" id="MobiDB-lite"/>
    </source>
</evidence>
<dbReference type="SUPFAM" id="SSF56112">
    <property type="entry name" value="Protein kinase-like (PK-like)"/>
    <property type="match status" value="1"/>
</dbReference>
<reference evidence="4" key="1">
    <citation type="submission" date="2020-12" db="UniProtKB">
        <authorList>
            <consortium name="WormBaseParasite"/>
        </authorList>
    </citation>
    <scope>IDENTIFICATION</scope>
    <source>
        <strain evidence="4">MHco3</strain>
    </source>
</reference>
<dbReference type="GO" id="GO:0004672">
    <property type="term" value="F:protein kinase activity"/>
    <property type="evidence" value="ECO:0007669"/>
    <property type="project" value="InterPro"/>
</dbReference>
<feature type="region of interest" description="Disordered" evidence="1">
    <location>
        <begin position="307"/>
        <end position="345"/>
    </location>
</feature>
<dbReference type="AlphaFoldDB" id="A0A7I5EA33"/>
<dbReference type="PANTHER" id="PTHR11909">
    <property type="entry name" value="CASEIN KINASE-RELATED"/>
    <property type="match status" value="1"/>
</dbReference>
<sequence length="345" mass="39064">MVPGLATLGVNDIIANWKIEQKLGEGSFGAYKVSDVTSPTHTAYALKTERVNSPTKVLKMEVVVLRALKKAKATHFCDILDSGRALGFNFIIMTLVGATLMELRKSNKVKYNAFTMGCALSVGIQTLEAIQELHNIGYLHRDLKPANFAICLNDARKIYLLDFGMCRRYIVNDHTIRRPRWSSGFRGTQRYAPISCHISREMARKDDLESWLYQQIELTSGELPWKMLEDTVAICSAKEKGRTSGLVQLFAGCPKEYIHIMLYIDTLRYYDKPNYAIIRGLLRDALTSNELKEFPYDWEIDQSKLADLDPQGRISNPGSAKDSKRDQQKPVHALDSKQEQKRAAP</sequence>
<protein>
    <submittedName>
        <fullName evidence="4">Protein kinase domain-containing protein</fullName>
    </submittedName>
</protein>
<dbReference type="Pfam" id="PF00069">
    <property type="entry name" value="Pkinase"/>
    <property type="match status" value="1"/>
</dbReference>
<feature type="domain" description="Protein kinase" evidence="2">
    <location>
        <begin position="17"/>
        <end position="335"/>
    </location>
</feature>
<keyword evidence="3" id="KW-1185">Reference proteome</keyword>
<dbReference type="InterPro" id="IPR000719">
    <property type="entry name" value="Prot_kinase_dom"/>
</dbReference>
<dbReference type="Proteomes" id="UP000025227">
    <property type="component" value="Unplaced"/>
</dbReference>
<dbReference type="PROSITE" id="PS50011">
    <property type="entry name" value="PROTEIN_KINASE_DOM"/>
    <property type="match status" value="1"/>
</dbReference>
<evidence type="ECO:0000259" key="2">
    <source>
        <dbReference type="PROSITE" id="PS50011"/>
    </source>
</evidence>
<dbReference type="Gene3D" id="1.10.510.10">
    <property type="entry name" value="Transferase(Phosphotransferase) domain 1"/>
    <property type="match status" value="1"/>
</dbReference>
<feature type="compositionally biased region" description="Basic and acidic residues" evidence="1">
    <location>
        <begin position="321"/>
        <end position="345"/>
    </location>
</feature>
<organism evidence="3 4">
    <name type="scientific">Haemonchus contortus</name>
    <name type="common">Barber pole worm</name>
    <dbReference type="NCBI Taxonomy" id="6289"/>
    <lineage>
        <taxon>Eukaryota</taxon>
        <taxon>Metazoa</taxon>
        <taxon>Ecdysozoa</taxon>
        <taxon>Nematoda</taxon>
        <taxon>Chromadorea</taxon>
        <taxon>Rhabditida</taxon>
        <taxon>Rhabditina</taxon>
        <taxon>Rhabditomorpha</taxon>
        <taxon>Strongyloidea</taxon>
        <taxon>Trichostrongylidae</taxon>
        <taxon>Haemonchus</taxon>
    </lineage>
</organism>
<proteinExistence type="predicted"/>
<dbReference type="SMART" id="SM00220">
    <property type="entry name" value="S_TKc"/>
    <property type="match status" value="1"/>
</dbReference>
<dbReference type="WBParaSite" id="HCON_00097250-00002">
    <property type="protein sequence ID" value="HCON_00097250-00002"/>
    <property type="gene ID" value="HCON_00097250"/>
</dbReference>
<dbReference type="GO" id="GO:0005524">
    <property type="term" value="F:ATP binding"/>
    <property type="evidence" value="ECO:0007669"/>
    <property type="project" value="InterPro"/>
</dbReference>
<dbReference type="InterPro" id="IPR011009">
    <property type="entry name" value="Kinase-like_dom_sf"/>
</dbReference>